<evidence type="ECO:0000256" key="7">
    <source>
        <dbReference type="ARBA" id="ARBA00048220"/>
    </source>
</evidence>
<dbReference type="InterPro" id="IPR001792">
    <property type="entry name" value="Acylphosphatase-like_dom"/>
</dbReference>
<dbReference type="Gene3D" id="3.30.420.40">
    <property type="match status" value="1"/>
</dbReference>
<dbReference type="InterPro" id="IPR043129">
    <property type="entry name" value="ATPase_NBD"/>
</dbReference>
<comment type="pathway">
    <text evidence="1 8">Protein modification; [NiFe] hydrogenase maturation.</text>
</comment>
<evidence type="ECO:0000313" key="12">
    <source>
        <dbReference type="EMBL" id="SFG59981.1"/>
    </source>
</evidence>
<evidence type="ECO:0000256" key="1">
    <source>
        <dbReference type="ARBA" id="ARBA00004711"/>
    </source>
</evidence>
<comment type="catalytic activity">
    <reaction evidence="9">
        <text>an acyl phosphate + H2O = a carboxylate + phosphate + H(+)</text>
        <dbReference type="Rhea" id="RHEA:14965"/>
        <dbReference type="ChEBI" id="CHEBI:15377"/>
        <dbReference type="ChEBI" id="CHEBI:15378"/>
        <dbReference type="ChEBI" id="CHEBI:29067"/>
        <dbReference type="ChEBI" id="CHEBI:43474"/>
        <dbReference type="ChEBI" id="CHEBI:59918"/>
        <dbReference type="EC" id="3.6.1.7"/>
    </reaction>
</comment>
<comment type="function">
    <text evidence="8">Involved in the maturation of [NiFe] hydrogenases. Along with HypE, it catalyzes the synthesis of the CN ligands of the active site iron of [NiFe]-hydrogenases. HypF functions as a carbamoyl transferase using carbamoylphosphate as a substrate and transferring the carboxamido moiety in an ATP-dependent reaction to the thiolate of the C-terminal cysteine of HypE yielding a protein-S-carboxamide.</text>
</comment>
<feature type="domain" description="YrdC-like" evidence="11">
    <location>
        <begin position="231"/>
        <end position="418"/>
    </location>
</feature>
<evidence type="ECO:0000259" key="11">
    <source>
        <dbReference type="PROSITE" id="PS51163"/>
    </source>
</evidence>
<dbReference type="GO" id="GO:0051604">
    <property type="term" value="P:protein maturation"/>
    <property type="evidence" value="ECO:0007669"/>
    <property type="project" value="TreeGrafter"/>
</dbReference>
<dbReference type="GO" id="GO:0016874">
    <property type="term" value="F:ligase activity"/>
    <property type="evidence" value="ECO:0007669"/>
    <property type="project" value="UniProtKB-UniRule"/>
</dbReference>
<dbReference type="PROSITE" id="PS51163">
    <property type="entry name" value="YRDC"/>
    <property type="match status" value="1"/>
</dbReference>
<dbReference type="Pfam" id="PF07503">
    <property type="entry name" value="zf-HYPF"/>
    <property type="match status" value="2"/>
</dbReference>
<name>A0A1I2TCG5_9GAMM</name>
<dbReference type="Pfam" id="PF17788">
    <property type="entry name" value="HypF_C"/>
    <property type="match status" value="1"/>
</dbReference>
<dbReference type="Pfam" id="PF01300">
    <property type="entry name" value="Sua5_yciO_yrdC"/>
    <property type="match status" value="1"/>
</dbReference>
<feature type="domain" description="Acylphosphatase-like" evidence="10">
    <location>
        <begin position="5"/>
        <end position="91"/>
    </location>
</feature>
<sequence>MAVERCCIQIEGIVQGVGFRPFVYRLAKEKSLHGWVANHPQGVTIEVQGETLLIRNFLQELTTNKPQLAEIHTLNTHLTALTEDTCFTIRESIQSKPTPEKKVSETKVPENIALEKRASKKETSATPQISVPPDTAPCQLCLDEMFDPDNRRYHYPFSNCTNCGPRFSIIESLPYDRKNTTMQPFTLCDSCQQEYKNPLNRRFHAEPTACPDCGPQLHLCDSKGHLITNHTDALQQTAQAILNGQIVAIKGVGGFQLLVDATNPQAVDRLRQRKNRPAKPFALIYADTENIQQDCIVSETETALLLSPQRPIVLLAKKKAPYNELAISVAPGNSDLGIMLPASPLHYLLMALLQRPIVATSGNIAAEPICISNTQALQRLSTVADLFLMHNRSIVRPLDDSVVRVMNGVSTLLRRSRGYAPLPLALSLPEPMHSSSTSPDLLAVGGQLKNCVAISHNNHVYLSQHLGDLDNRHTQEAFEHAIIDLAHFSEVSPDTIIHDQHPNYDSTRWALSSEKKCVAVPHHIAHFFSCMAEHQHFGRALGVSWDGSGYANDGILRGGEFYSWNGHAEINHLASLRSFPLPGGEQAIREPRRQAAGLLYALQGEDAFTEYPLLRQQFSTTELYNLQRMLSRQLNSPICSSVGRLFDAVAALLGIATHNRFEGQAAMALEACAYPSIARWHFPFDIINKQGSQQPEQSIDWGPMIIALLDAQKSHIPREDIAAAFHNTLAQIILTITQTFDGYPVFLSGGVFQNKRLTETVTLLLRQHGQQVYHHEAVPANDGGLALGQIYYVRCLENRSCV</sequence>
<dbReference type="SUPFAM" id="SSF55821">
    <property type="entry name" value="YrdC/RibB"/>
    <property type="match status" value="1"/>
</dbReference>
<dbReference type="InterPro" id="IPR051060">
    <property type="entry name" value="Carbamoyltrans_HypF-like"/>
</dbReference>
<dbReference type="InterPro" id="IPR011125">
    <property type="entry name" value="Znf_HypF"/>
</dbReference>
<dbReference type="Gene3D" id="3.30.70.100">
    <property type="match status" value="1"/>
</dbReference>
<evidence type="ECO:0000256" key="6">
    <source>
        <dbReference type="ARBA" id="ARBA00022833"/>
    </source>
</evidence>
<dbReference type="OrthoDB" id="9808093at2"/>
<keyword evidence="4" id="KW-0479">Metal-binding</keyword>
<dbReference type="STRING" id="1045558.SAMN05216175_10987"/>
<dbReference type="InterPro" id="IPR036046">
    <property type="entry name" value="Acylphosphatase-like_dom_sf"/>
</dbReference>
<dbReference type="UniPathway" id="UPA00335"/>
<dbReference type="EMBL" id="FOOU01000009">
    <property type="protein sequence ID" value="SFG59981.1"/>
    <property type="molecule type" value="Genomic_DNA"/>
</dbReference>
<dbReference type="GO" id="GO:0008270">
    <property type="term" value="F:zinc ion binding"/>
    <property type="evidence" value="ECO:0007669"/>
    <property type="project" value="UniProtKB-KW"/>
</dbReference>
<accession>A0A1I2TCG5</accession>
<dbReference type="Pfam" id="PF22521">
    <property type="entry name" value="HypF_C_2"/>
    <property type="match status" value="1"/>
</dbReference>
<comment type="similarity">
    <text evidence="2 8">Belongs to the carbamoyltransferase HypF family.</text>
</comment>
<gene>
    <name evidence="12" type="ORF">SAMN05216175_10987</name>
</gene>
<evidence type="ECO:0000256" key="8">
    <source>
        <dbReference type="PIRNR" id="PIRNR006256"/>
    </source>
</evidence>
<evidence type="ECO:0000256" key="9">
    <source>
        <dbReference type="PROSITE-ProRule" id="PRU00520"/>
    </source>
</evidence>
<dbReference type="InterPro" id="IPR055128">
    <property type="entry name" value="HypF_C_2"/>
</dbReference>
<dbReference type="PROSITE" id="PS00150">
    <property type="entry name" value="ACYLPHOSPHATASE_1"/>
    <property type="match status" value="1"/>
</dbReference>
<dbReference type="Proteomes" id="UP000198623">
    <property type="component" value="Unassembled WGS sequence"/>
</dbReference>
<dbReference type="AlphaFoldDB" id="A0A1I2TCG5"/>
<dbReference type="GO" id="GO:0016743">
    <property type="term" value="F:carboxyl- or carbamoyltransferase activity"/>
    <property type="evidence" value="ECO:0007669"/>
    <property type="project" value="UniProtKB-UniRule"/>
</dbReference>
<keyword evidence="5" id="KW-0863">Zinc-finger</keyword>
<dbReference type="Gene3D" id="3.30.110.120">
    <property type="match status" value="1"/>
</dbReference>
<evidence type="ECO:0000259" key="10">
    <source>
        <dbReference type="PROSITE" id="PS51160"/>
    </source>
</evidence>
<keyword evidence="9" id="KW-0378">Hydrolase</keyword>
<evidence type="ECO:0000256" key="4">
    <source>
        <dbReference type="ARBA" id="ARBA00022723"/>
    </source>
</evidence>
<dbReference type="SUPFAM" id="SSF53067">
    <property type="entry name" value="Actin-like ATPase domain"/>
    <property type="match status" value="1"/>
</dbReference>
<evidence type="ECO:0000313" key="13">
    <source>
        <dbReference type="Proteomes" id="UP000198623"/>
    </source>
</evidence>
<protein>
    <recommendedName>
        <fullName evidence="8">Carbamoyltransferase HypF</fullName>
        <ecNumber evidence="8">6.2.-.-</ecNumber>
    </recommendedName>
</protein>
<keyword evidence="3" id="KW-0436">Ligase</keyword>
<dbReference type="GO" id="GO:0003998">
    <property type="term" value="F:acylphosphatase activity"/>
    <property type="evidence" value="ECO:0007669"/>
    <property type="project" value="UniProtKB-EC"/>
</dbReference>
<evidence type="ECO:0000256" key="5">
    <source>
        <dbReference type="ARBA" id="ARBA00022771"/>
    </source>
</evidence>
<dbReference type="RefSeq" id="WP_090728630.1">
    <property type="nucleotide sequence ID" value="NZ_FOOU01000009.1"/>
</dbReference>
<dbReference type="PANTHER" id="PTHR42959:SF1">
    <property type="entry name" value="CARBAMOYLTRANSFERASE HYPF"/>
    <property type="match status" value="1"/>
</dbReference>
<dbReference type="Gene3D" id="3.30.420.360">
    <property type="match status" value="1"/>
</dbReference>
<keyword evidence="6" id="KW-0862">Zinc</keyword>
<dbReference type="PIRSF" id="PIRSF006256">
    <property type="entry name" value="CMPcnvr_hdrg_mat"/>
    <property type="match status" value="1"/>
</dbReference>
<dbReference type="InterPro" id="IPR017945">
    <property type="entry name" value="DHBP_synth_RibB-like_a/b_dom"/>
</dbReference>
<dbReference type="Pfam" id="PF00708">
    <property type="entry name" value="Acylphosphatase"/>
    <property type="match status" value="1"/>
</dbReference>
<dbReference type="InterPro" id="IPR004421">
    <property type="entry name" value="Carbamoyltransferase_HypF"/>
</dbReference>
<evidence type="ECO:0000256" key="3">
    <source>
        <dbReference type="ARBA" id="ARBA00022598"/>
    </source>
</evidence>
<dbReference type="PROSITE" id="PS51160">
    <property type="entry name" value="ACYLPHOSPHATASE_3"/>
    <property type="match status" value="1"/>
</dbReference>
<comment type="catalytic activity">
    <reaction evidence="7 8">
        <text>C-terminal L-cysteinyl-[HypE protein] + carbamoyl phosphate + ATP + H2O = C-terminal S-carboxamide-L-cysteinyl-[HypE protein] + AMP + phosphate + diphosphate + H(+)</text>
        <dbReference type="Rhea" id="RHEA:55636"/>
        <dbReference type="Rhea" id="RHEA-COMP:14247"/>
        <dbReference type="Rhea" id="RHEA-COMP:14392"/>
        <dbReference type="ChEBI" id="CHEBI:15377"/>
        <dbReference type="ChEBI" id="CHEBI:15378"/>
        <dbReference type="ChEBI" id="CHEBI:30616"/>
        <dbReference type="ChEBI" id="CHEBI:33019"/>
        <dbReference type="ChEBI" id="CHEBI:43474"/>
        <dbReference type="ChEBI" id="CHEBI:58228"/>
        <dbReference type="ChEBI" id="CHEBI:76913"/>
        <dbReference type="ChEBI" id="CHEBI:139126"/>
        <dbReference type="ChEBI" id="CHEBI:456215"/>
    </reaction>
</comment>
<dbReference type="PANTHER" id="PTHR42959">
    <property type="entry name" value="CARBAMOYLTRANSFERASE"/>
    <property type="match status" value="1"/>
</dbReference>
<feature type="active site" evidence="9">
    <location>
        <position position="20"/>
    </location>
</feature>
<dbReference type="Gene3D" id="3.90.870.50">
    <property type="match status" value="1"/>
</dbReference>
<dbReference type="SUPFAM" id="SSF54975">
    <property type="entry name" value="Acylphosphatase/BLUF domain-like"/>
    <property type="match status" value="1"/>
</dbReference>
<feature type="active site" evidence="9">
    <location>
        <position position="38"/>
    </location>
</feature>
<reference evidence="13" key="1">
    <citation type="submission" date="2016-10" db="EMBL/GenBank/DDBJ databases">
        <authorList>
            <person name="Varghese N."/>
            <person name="Submissions S."/>
        </authorList>
    </citation>
    <scope>NUCLEOTIDE SEQUENCE [LARGE SCALE GENOMIC DNA]</scope>
    <source>
        <strain evidence="13">CGMCC 1.10971</strain>
    </source>
</reference>
<dbReference type="InterPro" id="IPR006070">
    <property type="entry name" value="Sua5-like_dom"/>
</dbReference>
<dbReference type="EC" id="6.2.-.-" evidence="8"/>
<dbReference type="GO" id="GO:0003725">
    <property type="term" value="F:double-stranded RNA binding"/>
    <property type="evidence" value="ECO:0007669"/>
    <property type="project" value="InterPro"/>
</dbReference>
<dbReference type="InterPro" id="IPR017968">
    <property type="entry name" value="Acylphosphatase_CS"/>
</dbReference>
<evidence type="ECO:0000256" key="2">
    <source>
        <dbReference type="ARBA" id="ARBA00008097"/>
    </source>
</evidence>
<dbReference type="InterPro" id="IPR041440">
    <property type="entry name" value="HypF_C"/>
</dbReference>
<dbReference type="NCBIfam" id="TIGR00143">
    <property type="entry name" value="hypF"/>
    <property type="match status" value="1"/>
</dbReference>
<organism evidence="12 13">
    <name type="scientific">Neptunomonas qingdaonensis</name>
    <dbReference type="NCBI Taxonomy" id="1045558"/>
    <lineage>
        <taxon>Bacteria</taxon>
        <taxon>Pseudomonadati</taxon>
        <taxon>Pseudomonadota</taxon>
        <taxon>Gammaproteobacteria</taxon>
        <taxon>Oceanospirillales</taxon>
        <taxon>Oceanospirillaceae</taxon>
        <taxon>Neptunomonas</taxon>
    </lineage>
</organism>
<proteinExistence type="inferred from homology"/>
<keyword evidence="13" id="KW-1185">Reference proteome</keyword>